<name>I3XT10_DESAM</name>
<dbReference type="KEGG" id="dfd:Desfe_1214"/>
<accession>I3XT10</accession>
<reference evidence="5 6" key="1">
    <citation type="journal article" date="2012" name="J. Bacteriol.">
        <title>Complete Genome Sequence of Desulfurococcus fermentans, a Hyperthermophilic Cellulolytic Crenarchaeon Isolated from a Freshwater Hot Spring in Kamchatka, Russia.</title>
        <authorList>
            <person name="Susanti D."/>
            <person name="Johnson E.F."/>
            <person name="Rodriguez J.R."/>
            <person name="Anderson I."/>
            <person name="Perevalova A.A."/>
            <person name="Kyrpides N."/>
            <person name="Lucas S."/>
            <person name="Han J."/>
            <person name="Lapidus A."/>
            <person name="Cheng J.F."/>
            <person name="Goodwin L."/>
            <person name="Pitluck S."/>
            <person name="Mavrommatis K."/>
            <person name="Peters L."/>
            <person name="Land M.L."/>
            <person name="Hauser L."/>
            <person name="Gopalan V."/>
            <person name="Chan P.P."/>
            <person name="Lowe T.M."/>
            <person name="Atomi H."/>
            <person name="Bonch-Osmolovskaya E.A."/>
            <person name="Woyke T."/>
            <person name="Mukhopadhyay B."/>
        </authorList>
    </citation>
    <scope>NUCLEOTIDE SEQUENCE [LARGE SCALE GENOMIC DNA]</scope>
    <source>
        <strain evidence="5 6">DSM 16532</strain>
    </source>
</reference>
<keyword evidence="1" id="KW-0808">Transferase</keyword>
<dbReference type="Proteomes" id="UP000006175">
    <property type="component" value="Chromosome"/>
</dbReference>
<evidence type="ECO:0000256" key="1">
    <source>
        <dbReference type="ARBA" id="ARBA00022679"/>
    </source>
</evidence>
<dbReference type="CDD" id="cd07770">
    <property type="entry name" value="ASKHA_NBD_FGGY_GntK"/>
    <property type="match status" value="1"/>
</dbReference>
<dbReference type="InterPro" id="IPR018485">
    <property type="entry name" value="FGGY_C"/>
</dbReference>
<dbReference type="RefSeq" id="WP_014767979.1">
    <property type="nucleotide sequence ID" value="NC_018001.1"/>
</dbReference>
<sequence length="503" mass="56480">MLRIISIDLGTSNIKGAFIEFSDSSMDVNIVEQVNIRQKHIEDKVGGIHEHDPRYILSNIEDIIRHLSSSHGKPDAIVLSSYLFSTLFMTSTGEYRSNIITWVDERSRVVLDEISRYGSELYRRTGCPPLHIYSLSKILYFKKIYPPIISNNCYILDSKSFLMNYFVGYPVTDYSTASGTYQLLNIHKLRWDDLALEIAGIDEKQLPILREGDFSDYMRTGITMKIGIAEKTPVVLGLYDGAAMIYGLTGGRDRIAVINIGTSGMIRSVLNTPVTDESGYMRFQTYYFYRNTWIPGGGINNAGIVLNYIADLLGMNIENIVKNLKEYSSEVYRNEKILEDAPYVIPLLYSERIPPLSGMGLNIIGLKPTTRLSSLLGSIIEGMVFLLSLFTESLEENNIVFNEVRLAGKIASIPLTPLMISNMLSKPVKYTDIPDVSHIGNALIVLSSLNYTSRKNIEKLIENNYIKHGVNPSPGLTAILGRRRAFMKELVKGFSLFNLSGNL</sequence>
<dbReference type="GO" id="GO:0005975">
    <property type="term" value="P:carbohydrate metabolic process"/>
    <property type="evidence" value="ECO:0007669"/>
    <property type="project" value="InterPro"/>
</dbReference>
<dbReference type="PANTHER" id="PTHR43095:SF2">
    <property type="entry name" value="GLUCONOKINASE"/>
    <property type="match status" value="1"/>
</dbReference>
<gene>
    <name evidence="5" type="ORF">Desfe_1214</name>
</gene>
<dbReference type="InterPro" id="IPR043129">
    <property type="entry name" value="ATPase_NBD"/>
</dbReference>
<keyword evidence="6" id="KW-1185">Reference proteome</keyword>
<dbReference type="AlphaFoldDB" id="I3XT10"/>
<evidence type="ECO:0000259" key="4">
    <source>
        <dbReference type="Pfam" id="PF02782"/>
    </source>
</evidence>
<protein>
    <submittedName>
        <fullName evidence="5">Carbohydrate kinase, FGGY</fullName>
    </submittedName>
</protein>
<dbReference type="HOGENOM" id="CLU_009281_3_2_2"/>
<dbReference type="Gene3D" id="3.30.420.40">
    <property type="match status" value="2"/>
</dbReference>
<feature type="domain" description="Carbohydrate kinase FGGY N-terminal" evidence="3">
    <location>
        <begin position="4"/>
        <end position="243"/>
    </location>
</feature>
<dbReference type="Pfam" id="PF02782">
    <property type="entry name" value="FGGY_C"/>
    <property type="match status" value="1"/>
</dbReference>
<dbReference type="InterPro" id="IPR050406">
    <property type="entry name" value="FGGY_Carb_Kinase"/>
</dbReference>
<dbReference type="InterPro" id="IPR000577">
    <property type="entry name" value="Carb_kinase_FGGY"/>
</dbReference>
<dbReference type="GeneID" id="13061607"/>
<proteinExistence type="predicted"/>
<dbReference type="PIRSF" id="PIRSF000538">
    <property type="entry name" value="GlpK"/>
    <property type="match status" value="1"/>
</dbReference>
<dbReference type="eggNOG" id="arCOG00025">
    <property type="taxonomic scope" value="Archaea"/>
</dbReference>
<evidence type="ECO:0000256" key="2">
    <source>
        <dbReference type="ARBA" id="ARBA00022777"/>
    </source>
</evidence>
<dbReference type="Pfam" id="PF00370">
    <property type="entry name" value="FGGY_N"/>
    <property type="match status" value="1"/>
</dbReference>
<evidence type="ECO:0000313" key="6">
    <source>
        <dbReference type="Proteomes" id="UP000006175"/>
    </source>
</evidence>
<dbReference type="EMBL" id="CP003321">
    <property type="protein sequence ID" value="AFL67084.1"/>
    <property type="molecule type" value="Genomic_DNA"/>
</dbReference>
<dbReference type="GO" id="GO:0016301">
    <property type="term" value="F:kinase activity"/>
    <property type="evidence" value="ECO:0007669"/>
    <property type="project" value="UniProtKB-KW"/>
</dbReference>
<organism evidence="5 6">
    <name type="scientific">Desulfurococcus amylolyticus DSM 16532</name>
    <dbReference type="NCBI Taxonomy" id="768672"/>
    <lineage>
        <taxon>Archaea</taxon>
        <taxon>Thermoproteota</taxon>
        <taxon>Thermoprotei</taxon>
        <taxon>Desulfurococcales</taxon>
        <taxon>Desulfurococcaceae</taxon>
        <taxon>Desulfurococcus</taxon>
    </lineage>
</organism>
<dbReference type="PANTHER" id="PTHR43095">
    <property type="entry name" value="SUGAR KINASE"/>
    <property type="match status" value="1"/>
</dbReference>
<evidence type="ECO:0000313" key="5">
    <source>
        <dbReference type="EMBL" id="AFL67084.1"/>
    </source>
</evidence>
<evidence type="ECO:0000259" key="3">
    <source>
        <dbReference type="Pfam" id="PF00370"/>
    </source>
</evidence>
<dbReference type="InterPro" id="IPR018484">
    <property type="entry name" value="FGGY_N"/>
</dbReference>
<dbReference type="SUPFAM" id="SSF53067">
    <property type="entry name" value="Actin-like ATPase domain"/>
    <property type="match status" value="2"/>
</dbReference>
<keyword evidence="2 5" id="KW-0418">Kinase</keyword>
<feature type="domain" description="Carbohydrate kinase FGGY C-terminal" evidence="4">
    <location>
        <begin position="256"/>
        <end position="444"/>
    </location>
</feature>